<feature type="signal peptide" evidence="1">
    <location>
        <begin position="1"/>
        <end position="20"/>
    </location>
</feature>
<gene>
    <name evidence="2" type="ORF">EA656_02835</name>
</gene>
<keyword evidence="1" id="KW-0732">Signal</keyword>
<dbReference type="Proteomes" id="UP000292087">
    <property type="component" value="Unassembled WGS sequence"/>
</dbReference>
<dbReference type="AlphaFoldDB" id="A0A4Q8M0T9"/>
<evidence type="ECO:0000313" key="3">
    <source>
        <dbReference type="Proteomes" id="UP000292087"/>
    </source>
</evidence>
<evidence type="ECO:0000313" key="2">
    <source>
        <dbReference type="EMBL" id="TAA37614.1"/>
    </source>
</evidence>
<proteinExistence type="predicted"/>
<evidence type="ECO:0000256" key="1">
    <source>
        <dbReference type="SAM" id="SignalP"/>
    </source>
</evidence>
<reference evidence="2 3" key="1">
    <citation type="submission" date="2019-02" db="EMBL/GenBank/DDBJ databases">
        <title>WGS of Pseudoxanthomonas species novum from clinical isolates.</title>
        <authorList>
            <person name="Bernier A.-M."/>
            <person name="Bernard K."/>
            <person name="Vachon A."/>
        </authorList>
    </citation>
    <scope>NUCLEOTIDE SEQUENCE [LARGE SCALE GENOMIC DNA]</scope>
    <source>
        <strain evidence="2 3">NML140781</strain>
    </source>
</reference>
<protein>
    <submittedName>
        <fullName evidence="2">Uncharacterized protein</fullName>
    </submittedName>
</protein>
<dbReference type="EMBL" id="SHMF01000001">
    <property type="protein sequence ID" value="TAA37614.1"/>
    <property type="molecule type" value="Genomic_DNA"/>
</dbReference>
<sequence>MKLHLTSLAISLLLPIAAAAAPRERAPVGSVHQIADHQLQVCFKHTPAPDVGTSLAIQRGFVPYKSSGATLYKTIGHARVTVTEDSCVTAELVDGAAKRYDRVITTDRTAATQEGDRNCPC</sequence>
<name>A0A4Q8M0T9_9GAMM</name>
<dbReference type="RefSeq" id="WP_130522583.1">
    <property type="nucleotide sequence ID" value="NZ_SHLZ01000003.1"/>
</dbReference>
<organism evidence="2 3">
    <name type="scientific">Pseudoxanthomonas winnipegensis</name>
    <dbReference type="NCBI Taxonomy" id="2480810"/>
    <lineage>
        <taxon>Bacteria</taxon>
        <taxon>Pseudomonadati</taxon>
        <taxon>Pseudomonadota</taxon>
        <taxon>Gammaproteobacteria</taxon>
        <taxon>Lysobacterales</taxon>
        <taxon>Lysobacteraceae</taxon>
        <taxon>Pseudoxanthomonas</taxon>
    </lineage>
</organism>
<comment type="caution">
    <text evidence="2">The sequence shown here is derived from an EMBL/GenBank/DDBJ whole genome shotgun (WGS) entry which is preliminary data.</text>
</comment>
<feature type="chain" id="PRO_5020446710" evidence="1">
    <location>
        <begin position="21"/>
        <end position="121"/>
    </location>
</feature>
<accession>A0A4Q8M0T9</accession>